<dbReference type="EMBL" id="CADEAL010004040">
    <property type="protein sequence ID" value="CAB1450079.1"/>
    <property type="molecule type" value="Genomic_DNA"/>
</dbReference>
<dbReference type="Proteomes" id="UP001153269">
    <property type="component" value="Unassembled WGS sequence"/>
</dbReference>
<evidence type="ECO:0000313" key="2">
    <source>
        <dbReference type="Proteomes" id="UP001153269"/>
    </source>
</evidence>
<evidence type="ECO:0000313" key="1">
    <source>
        <dbReference type="EMBL" id="CAB1450079.1"/>
    </source>
</evidence>
<accession>A0A9N7VHH8</accession>
<sequence length="226" mass="24762">MEKMEMMVRGRRGGMMVMRAMMKMLKMLLTPVDPTVTPPDPALCQFNRPPRLGENHGTRERPSVCQWLTAGWQRQAGGVAEAWFMRSVGSGAGVPALNLALPQTSLPWRSTVPTPHRSRVVTAEGRLRAVPSFRSDSADLPENPWNSMTSLFELAFILLWLIVPTAPELRIQPGIPCSALPSDSADFLRTSYSPADNPGALTRTFAFKHAPPPETVRGISACLKGA</sequence>
<name>A0A9N7VHH8_PLEPL</name>
<dbReference type="AlphaFoldDB" id="A0A9N7VHH8"/>
<comment type="caution">
    <text evidence="1">The sequence shown here is derived from an EMBL/GenBank/DDBJ whole genome shotgun (WGS) entry which is preliminary data.</text>
</comment>
<keyword evidence="2" id="KW-1185">Reference proteome</keyword>
<reference evidence="1" key="1">
    <citation type="submission" date="2020-03" db="EMBL/GenBank/DDBJ databases">
        <authorList>
            <person name="Weist P."/>
        </authorList>
    </citation>
    <scope>NUCLEOTIDE SEQUENCE</scope>
</reference>
<proteinExistence type="predicted"/>
<organism evidence="1 2">
    <name type="scientific">Pleuronectes platessa</name>
    <name type="common">European plaice</name>
    <dbReference type="NCBI Taxonomy" id="8262"/>
    <lineage>
        <taxon>Eukaryota</taxon>
        <taxon>Metazoa</taxon>
        <taxon>Chordata</taxon>
        <taxon>Craniata</taxon>
        <taxon>Vertebrata</taxon>
        <taxon>Euteleostomi</taxon>
        <taxon>Actinopterygii</taxon>
        <taxon>Neopterygii</taxon>
        <taxon>Teleostei</taxon>
        <taxon>Neoteleostei</taxon>
        <taxon>Acanthomorphata</taxon>
        <taxon>Carangaria</taxon>
        <taxon>Pleuronectiformes</taxon>
        <taxon>Pleuronectoidei</taxon>
        <taxon>Pleuronectidae</taxon>
        <taxon>Pleuronectes</taxon>
    </lineage>
</organism>
<gene>
    <name evidence="1" type="ORF">PLEPLA_LOCUS37768</name>
</gene>
<protein>
    <submittedName>
        <fullName evidence="1">Uncharacterized protein</fullName>
    </submittedName>
</protein>